<sequence length="205" mass="22919">MDEANTANEEVPPVVRRALNPYAEEYIPLRELERRRRAELEDSALQNLLRSLDPSAPYYIQFGSMPPEYPTPLQAQYWPEYPTPLQAQYVPPHSSSTPPAPQPGFPYYNIVPANTLAAPPATPLGPYPVAAPQYIQCPLPFVPGHYAVAPTRPFPVPMPPPAPYNYVQYYGPPPQLPFPQQFQPMQYHPPLYLPPSPSPPPAAPE</sequence>
<comment type="caution">
    <text evidence="2">The sequence shown here is derived from an EMBL/GenBank/DDBJ whole genome shotgun (WGS) entry which is preliminary data.</text>
</comment>
<reference evidence="2" key="1">
    <citation type="submission" date="2021-01" db="EMBL/GenBank/DDBJ databases">
        <title>Adiantum capillus-veneris genome.</title>
        <authorList>
            <person name="Fang Y."/>
            <person name="Liao Q."/>
        </authorList>
    </citation>
    <scope>NUCLEOTIDE SEQUENCE</scope>
    <source>
        <strain evidence="2">H3</strain>
        <tissue evidence="2">Leaf</tissue>
    </source>
</reference>
<feature type="region of interest" description="Disordered" evidence="1">
    <location>
        <begin position="179"/>
        <end position="205"/>
    </location>
</feature>
<keyword evidence="3" id="KW-1185">Reference proteome</keyword>
<evidence type="ECO:0000313" key="2">
    <source>
        <dbReference type="EMBL" id="KAI5073833.1"/>
    </source>
</evidence>
<proteinExistence type="predicted"/>
<dbReference type="EMBL" id="JABFUD020000011">
    <property type="protein sequence ID" value="KAI5073833.1"/>
    <property type="molecule type" value="Genomic_DNA"/>
</dbReference>
<evidence type="ECO:0000313" key="3">
    <source>
        <dbReference type="Proteomes" id="UP000886520"/>
    </source>
</evidence>
<feature type="compositionally biased region" description="Low complexity" evidence="1">
    <location>
        <begin position="179"/>
        <end position="190"/>
    </location>
</feature>
<evidence type="ECO:0000256" key="1">
    <source>
        <dbReference type="SAM" id="MobiDB-lite"/>
    </source>
</evidence>
<dbReference type="Proteomes" id="UP000886520">
    <property type="component" value="Chromosome 11"/>
</dbReference>
<protein>
    <submittedName>
        <fullName evidence="2">Uncharacterized protein</fullName>
    </submittedName>
</protein>
<organism evidence="2 3">
    <name type="scientific">Adiantum capillus-veneris</name>
    <name type="common">Maidenhair fern</name>
    <dbReference type="NCBI Taxonomy" id="13818"/>
    <lineage>
        <taxon>Eukaryota</taxon>
        <taxon>Viridiplantae</taxon>
        <taxon>Streptophyta</taxon>
        <taxon>Embryophyta</taxon>
        <taxon>Tracheophyta</taxon>
        <taxon>Polypodiopsida</taxon>
        <taxon>Polypodiidae</taxon>
        <taxon>Polypodiales</taxon>
        <taxon>Pteridineae</taxon>
        <taxon>Pteridaceae</taxon>
        <taxon>Vittarioideae</taxon>
        <taxon>Adiantum</taxon>
    </lineage>
</organism>
<name>A0A9D4UUU6_ADICA</name>
<dbReference type="AlphaFoldDB" id="A0A9D4UUU6"/>
<gene>
    <name evidence="2" type="ORF">GOP47_0011846</name>
</gene>
<accession>A0A9D4UUU6</accession>
<feature type="compositionally biased region" description="Pro residues" evidence="1">
    <location>
        <begin position="191"/>
        <end position="205"/>
    </location>
</feature>